<organism evidence="2 3">
    <name type="scientific">Acrocarpospora macrocephala</name>
    <dbReference type="NCBI Taxonomy" id="150177"/>
    <lineage>
        <taxon>Bacteria</taxon>
        <taxon>Bacillati</taxon>
        <taxon>Actinomycetota</taxon>
        <taxon>Actinomycetes</taxon>
        <taxon>Streptosporangiales</taxon>
        <taxon>Streptosporangiaceae</taxon>
        <taxon>Acrocarpospora</taxon>
    </lineage>
</organism>
<protein>
    <recommendedName>
        <fullName evidence="1">SnoaL-like domain-containing protein</fullName>
    </recommendedName>
</protein>
<gene>
    <name evidence="2" type="ORF">Amac_019770</name>
</gene>
<dbReference type="InterPro" id="IPR032710">
    <property type="entry name" value="NTF2-like_dom_sf"/>
</dbReference>
<evidence type="ECO:0000313" key="2">
    <source>
        <dbReference type="EMBL" id="GES08381.1"/>
    </source>
</evidence>
<proteinExistence type="predicted"/>
<dbReference type="Gene3D" id="3.10.450.50">
    <property type="match status" value="1"/>
</dbReference>
<accession>A0A5M3WMH6</accession>
<name>A0A5M3WMH6_9ACTN</name>
<sequence length="186" mass="20501">MTTQDKVETFPPQAWAHRQGKVSMKTLQPADWSPEALAARAQIAEAFYRFGIGHDECRADVAGSCFTEDVVYDVALGSAKPFATYRGRTMVEDKLSAIFDETRDQRRHVISNVLVEELDLGAGTAKALAFCVVTVAKDGLVLGASVFYNGELRRQADGCWRFTYFFIGMDDFTGNRPAAGENTEGE</sequence>
<evidence type="ECO:0000259" key="1">
    <source>
        <dbReference type="Pfam" id="PF13577"/>
    </source>
</evidence>
<feature type="domain" description="SnoaL-like" evidence="1">
    <location>
        <begin position="36"/>
        <end position="164"/>
    </location>
</feature>
<evidence type="ECO:0000313" key="3">
    <source>
        <dbReference type="Proteomes" id="UP000331127"/>
    </source>
</evidence>
<dbReference type="InterPro" id="IPR037401">
    <property type="entry name" value="SnoaL-like"/>
</dbReference>
<dbReference type="Pfam" id="PF13577">
    <property type="entry name" value="SnoaL_4"/>
    <property type="match status" value="1"/>
</dbReference>
<dbReference type="EMBL" id="BLAE01000010">
    <property type="protein sequence ID" value="GES08381.1"/>
    <property type="molecule type" value="Genomic_DNA"/>
</dbReference>
<dbReference type="Proteomes" id="UP000331127">
    <property type="component" value="Unassembled WGS sequence"/>
</dbReference>
<comment type="caution">
    <text evidence="2">The sequence shown here is derived from an EMBL/GenBank/DDBJ whole genome shotgun (WGS) entry which is preliminary data.</text>
</comment>
<dbReference type="AlphaFoldDB" id="A0A5M3WMH6"/>
<keyword evidence="3" id="KW-1185">Reference proteome</keyword>
<dbReference type="SUPFAM" id="SSF54427">
    <property type="entry name" value="NTF2-like"/>
    <property type="match status" value="1"/>
</dbReference>
<reference evidence="2 3" key="1">
    <citation type="submission" date="2019-10" db="EMBL/GenBank/DDBJ databases">
        <title>Whole genome shotgun sequence of Acrocarpospora macrocephala NBRC 16266.</title>
        <authorList>
            <person name="Ichikawa N."/>
            <person name="Kimura A."/>
            <person name="Kitahashi Y."/>
            <person name="Komaki H."/>
            <person name="Oguchi A."/>
        </authorList>
    </citation>
    <scope>NUCLEOTIDE SEQUENCE [LARGE SCALE GENOMIC DNA]</scope>
    <source>
        <strain evidence="2 3">NBRC 16266</strain>
    </source>
</reference>